<keyword evidence="5" id="KW-0408">Iron</keyword>
<dbReference type="PANTHER" id="PTHR43787:SF11">
    <property type="entry name" value="UPF0026 PROTEIN SLR1464"/>
    <property type="match status" value="1"/>
</dbReference>
<evidence type="ECO:0000256" key="2">
    <source>
        <dbReference type="ARBA" id="ARBA00022485"/>
    </source>
</evidence>
<dbReference type="SFLD" id="SFLDS00029">
    <property type="entry name" value="Radical_SAM"/>
    <property type="match status" value="1"/>
</dbReference>
<evidence type="ECO:0000259" key="7">
    <source>
        <dbReference type="PROSITE" id="PS51918"/>
    </source>
</evidence>
<comment type="cofactor">
    <cofactor evidence="1">
        <name>[4Fe-4S] cluster</name>
        <dbReference type="ChEBI" id="CHEBI:49883"/>
    </cofactor>
</comment>
<feature type="domain" description="Radical SAM core" evidence="7">
    <location>
        <begin position="12"/>
        <end position="227"/>
    </location>
</feature>
<evidence type="ECO:0000256" key="6">
    <source>
        <dbReference type="ARBA" id="ARBA00023014"/>
    </source>
</evidence>
<proteinExistence type="predicted"/>
<dbReference type="Proteomes" id="UP000482209">
    <property type="component" value="Unassembled WGS sequence"/>
</dbReference>
<dbReference type="InterPro" id="IPR013785">
    <property type="entry name" value="Aldolase_TIM"/>
</dbReference>
<dbReference type="RefSeq" id="WP_154519551.1">
    <property type="nucleotide sequence ID" value="NZ_VUMT01000014.1"/>
</dbReference>
<dbReference type="AlphaFoldDB" id="A0A6L5Y224"/>
<dbReference type="EMBL" id="VUMT01000014">
    <property type="protein sequence ID" value="MSS64153.1"/>
    <property type="molecule type" value="Genomic_DNA"/>
</dbReference>
<keyword evidence="4" id="KW-0479">Metal-binding</keyword>
<dbReference type="PANTHER" id="PTHR43787">
    <property type="entry name" value="FEMO COFACTOR BIOSYNTHESIS PROTEIN NIFB-RELATED"/>
    <property type="match status" value="1"/>
</dbReference>
<name>A0A6L5Y224_9FIRM</name>
<sequence length="227" mass="26133">MSIFSYKDIYMENGKRVLEVNILPLKQCNFDCIFCPIGRAKEKVDVQKSFAGTENAVVELINKIEQEQIDLVFINSKGEALVNDKIEDLIDLIKGKGLSVRLLSNGYLLGDDNYMRIADKCDQVIGELKVITEEDFQKLQRPMEGYTLEKYISNMVAFNKQYKGIFIFEVTIVKGYNDDKDSVAKIENVIKAINPEKLEVVRIEEEPFQKKFGISEDKLEEIRSHFK</sequence>
<dbReference type="Gene3D" id="3.20.20.70">
    <property type="entry name" value="Aldolase class I"/>
    <property type="match status" value="1"/>
</dbReference>
<dbReference type="Pfam" id="PF04055">
    <property type="entry name" value="Radical_SAM"/>
    <property type="match status" value="1"/>
</dbReference>
<protein>
    <submittedName>
        <fullName evidence="8">Radical SAM protein</fullName>
    </submittedName>
</protein>
<dbReference type="GO" id="GO:0046872">
    <property type="term" value="F:metal ion binding"/>
    <property type="evidence" value="ECO:0007669"/>
    <property type="project" value="UniProtKB-KW"/>
</dbReference>
<accession>A0A6L5Y224</accession>
<keyword evidence="9" id="KW-1185">Reference proteome</keyword>
<dbReference type="InterPro" id="IPR058240">
    <property type="entry name" value="rSAM_sf"/>
</dbReference>
<evidence type="ECO:0000256" key="4">
    <source>
        <dbReference type="ARBA" id="ARBA00022723"/>
    </source>
</evidence>
<evidence type="ECO:0000256" key="3">
    <source>
        <dbReference type="ARBA" id="ARBA00022691"/>
    </source>
</evidence>
<keyword evidence="3" id="KW-0949">S-adenosyl-L-methionine</keyword>
<dbReference type="GO" id="GO:0051539">
    <property type="term" value="F:4 iron, 4 sulfur cluster binding"/>
    <property type="evidence" value="ECO:0007669"/>
    <property type="project" value="UniProtKB-KW"/>
</dbReference>
<gene>
    <name evidence="8" type="ORF">FYJ58_09735</name>
</gene>
<dbReference type="CDD" id="cd01335">
    <property type="entry name" value="Radical_SAM"/>
    <property type="match status" value="1"/>
</dbReference>
<reference evidence="8 9" key="1">
    <citation type="submission" date="2019-08" db="EMBL/GenBank/DDBJ databases">
        <title>In-depth cultivation of the pig gut microbiome towards novel bacterial diversity and tailored functional studies.</title>
        <authorList>
            <person name="Wylensek D."/>
            <person name="Hitch T.C.A."/>
            <person name="Clavel T."/>
        </authorList>
    </citation>
    <scope>NUCLEOTIDE SEQUENCE [LARGE SCALE GENOMIC DNA]</scope>
    <source>
        <strain evidence="8 9">WCA-693-APC-MOT-I</strain>
    </source>
</reference>
<keyword evidence="6" id="KW-0411">Iron-sulfur</keyword>
<organism evidence="8 9">
    <name type="scientific">Velocimicrobium porci</name>
    <dbReference type="NCBI Taxonomy" id="2606634"/>
    <lineage>
        <taxon>Bacteria</taxon>
        <taxon>Bacillati</taxon>
        <taxon>Bacillota</taxon>
        <taxon>Clostridia</taxon>
        <taxon>Lachnospirales</taxon>
        <taxon>Lachnospiraceae</taxon>
        <taxon>Velocimicrobium</taxon>
    </lineage>
</organism>
<dbReference type="PROSITE" id="PS51918">
    <property type="entry name" value="RADICAL_SAM"/>
    <property type="match status" value="1"/>
</dbReference>
<evidence type="ECO:0000313" key="8">
    <source>
        <dbReference type="EMBL" id="MSS64153.1"/>
    </source>
</evidence>
<evidence type="ECO:0000256" key="1">
    <source>
        <dbReference type="ARBA" id="ARBA00001966"/>
    </source>
</evidence>
<evidence type="ECO:0000256" key="5">
    <source>
        <dbReference type="ARBA" id="ARBA00023004"/>
    </source>
</evidence>
<keyword evidence="2" id="KW-0004">4Fe-4S</keyword>
<dbReference type="GO" id="GO:0003824">
    <property type="term" value="F:catalytic activity"/>
    <property type="evidence" value="ECO:0007669"/>
    <property type="project" value="InterPro"/>
</dbReference>
<comment type="caution">
    <text evidence="8">The sequence shown here is derived from an EMBL/GenBank/DDBJ whole genome shotgun (WGS) entry which is preliminary data.</text>
</comment>
<evidence type="ECO:0000313" key="9">
    <source>
        <dbReference type="Proteomes" id="UP000482209"/>
    </source>
</evidence>
<dbReference type="SUPFAM" id="SSF102114">
    <property type="entry name" value="Radical SAM enzymes"/>
    <property type="match status" value="1"/>
</dbReference>
<dbReference type="InterPro" id="IPR007197">
    <property type="entry name" value="rSAM"/>
</dbReference>